<dbReference type="PROSITE" id="PS51968">
    <property type="entry name" value="GRH_CP2_DB"/>
    <property type="match status" value="1"/>
</dbReference>
<comment type="subcellular location">
    <subcellularLocation>
        <location evidence="1">Nucleus</location>
    </subcellularLocation>
</comment>
<keyword evidence="4" id="KW-1185">Reference proteome</keyword>
<dbReference type="GO" id="GO:0005634">
    <property type="term" value="C:nucleus"/>
    <property type="evidence" value="ECO:0007669"/>
    <property type="project" value="UniProtKB-SubCell"/>
</dbReference>
<comment type="caution">
    <text evidence="3">The sequence shown here is derived from an EMBL/GenBank/DDBJ whole genome shotgun (WGS) entry which is preliminary data.</text>
</comment>
<dbReference type="GO" id="GO:0001228">
    <property type="term" value="F:DNA-binding transcription activator activity, RNA polymerase II-specific"/>
    <property type="evidence" value="ECO:0007669"/>
    <property type="project" value="TreeGrafter"/>
</dbReference>
<keyword evidence="1" id="KW-0539">Nucleus</keyword>
<accession>A0A4C1W2R8</accession>
<dbReference type="InterPro" id="IPR040167">
    <property type="entry name" value="TF_CP2-like"/>
</dbReference>
<dbReference type="Proteomes" id="UP000299102">
    <property type="component" value="Unassembled WGS sequence"/>
</dbReference>
<dbReference type="GO" id="GO:0000978">
    <property type="term" value="F:RNA polymerase II cis-regulatory region sequence-specific DNA binding"/>
    <property type="evidence" value="ECO:0007669"/>
    <property type="project" value="TreeGrafter"/>
</dbReference>
<reference evidence="3 4" key="1">
    <citation type="journal article" date="2019" name="Commun. Biol.">
        <title>The bagworm genome reveals a unique fibroin gene that provides high tensile strength.</title>
        <authorList>
            <person name="Kono N."/>
            <person name="Nakamura H."/>
            <person name="Ohtoshi R."/>
            <person name="Tomita M."/>
            <person name="Numata K."/>
            <person name="Arakawa K."/>
        </authorList>
    </citation>
    <scope>NUCLEOTIDE SEQUENCE [LARGE SCALE GENOMIC DNA]</scope>
</reference>
<dbReference type="EMBL" id="BGZK01000458">
    <property type="protein sequence ID" value="GBP44779.1"/>
    <property type="molecule type" value="Genomic_DNA"/>
</dbReference>
<dbReference type="PANTHER" id="PTHR11037:SF21">
    <property type="entry name" value="GEMINI, ISOFORM C"/>
    <property type="match status" value="1"/>
</dbReference>
<dbReference type="InterPro" id="IPR007604">
    <property type="entry name" value="CP2"/>
</dbReference>
<feature type="domain" description="Grh/CP2 DB" evidence="2">
    <location>
        <begin position="1"/>
        <end position="152"/>
    </location>
</feature>
<evidence type="ECO:0000259" key="2">
    <source>
        <dbReference type="PROSITE" id="PS51968"/>
    </source>
</evidence>
<sequence>MENRPFKRRSSRSRFGEHFKPSVRDVVTTSLAAVVTEFRGGFKVNCISTEFTAKKHGGEKGVPFRMQIETHLTNDKETRVHAAACQIKVFKLKGADRKHKQDREKVLRRPRSDLDKYQPGCEATVLTTHAGEKKEGSESVKPAHYIVRSLFKAAKFLQEALHLKSFSPLTAGERRPTPAAVLGHDHVAPLLPGDVEAFSDEIVRITKTDMDFQLLKAHDFTRKYGKMFDKITCILRTDIALQFIVENNFISTGKLYTLYCSG</sequence>
<dbReference type="Pfam" id="PF04516">
    <property type="entry name" value="CP2"/>
    <property type="match status" value="1"/>
</dbReference>
<gene>
    <name evidence="3" type="primary">Tfcp2l1</name>
    <name evidence="3" type="ORF">EVAR_86594_1</name>
</gene>
<proteinExistence type="predicted"/>
<evidence type="ECO:0000313" key="4">
    <source>
        <dbReference type="Proteomes" id="UP000299102"/>
    </source>
</evidence>
<dbReference type="PANTHER" id="PTHR11037">
    <property type="entry name" value="TRANSCRIPTION FACTOR CP2"/>
    <property type="match status" value="1"/>
</dbReference>
<dbReference type="AlphaFoldDB" id="A0A4C1W2R8"/>
<evidence type="ECO:0000313" key="3">
    <source>
        <dbReference type="EMBL" id="GBP44779.1"/>
    </source>
</evidence>
<organism evidence="3 4">
    <name type="scientific">Eumeta variegata</name>
    <name type="common">Bagworm moth</name>
    <name type="synonym">Eumeta japonica</name>
    <dbReference type="NCBI Taxonomy" id="151549"/>
    <lineage>
        <taxon>Eukaryota</taxon>
        <taxon>Metazoa</taxon>
        <taxon>Ecdysozoa</taxon>
        <taxon>Arthropoda</taxon>
        <taxon>Hexapoda</taxon>
        <taxon>Insecta</taxon>
        <taxon>Pterygota</taxon>
        <taxon>Neoptera</taxon>
        <taxon>Endopterygota</taxon>
        <taxon>Lepidoptera</taxon>
        <taxon>Glossata</taxon>
        <taxon>Ditrysia</taxon>
        <taxon>Tineoidea</taxon>
        <taxon>Psychidae</taxon>
        <taxon>Oiketicinae</taxon>
        <taxon>Eumeta</taxon>
    </lineage>
</organism>
<dbReference type="OrthoDB" id="9996779at2759"/>
<evidence type="ECO:0000256" key="1">
    <source>
        <dbReference type="PROSITE-ProRule" id="PRU01313"/>
    </source>
</evidence>
<keyword evidence="1" id="KW-0238">DNA-binding</keyword>
<name>A0A4C1W2R8_EUMVA</name>
<protein>
    <submittedName>
        <fullName evidence="3">Transcription factor CP2-like protein 1</fullName>
    </submittedName>
</protein>